<sequence length="197" mass="21142">MTAPSINDTSVGAWMLPASGETRVRIEQVVTQTTANRESARPLRTLGVVARRALAEEIEAKLRAVLSETLAGLIIEGWHTYGAITEAIKKSRVRPGVTQIVPLRTHVIKADREHNVDIEIDSFPVMSLTAKAAVTLQLFAAVAVVLDGHVVEIRSGQATADGRLSVDGVEISRKNLALPLEARLVLHRPPQAVVAAG</sequence>
<dbReference type="EMBL" id="JACKVC010000027">
    <property type="protein sequence ID" value="MCV7392415.1"/>
    <property type="molecule type" value="Genomic_DNA"/>
</dbReference>
<reference evidence="1" key="1">
    <citation type="submission" date="2020-07" db="EMBL/GenBank/DDBJ databases">
        <authorList>
            <person name="Pettersson B.M.F."/>
            <person name="Behra P.R.K."/>
            <person name="Ramesh M."/>
            <person name="Das S."/>
            <person name="Dasgupta S."/>
            <person name="Kirsebom L.A."/>
        </authorList>
    </citation>
    <scope>NUCLEOTIDE SEQUENCE</scope>
    <source>
        <strain evidence="1">DSM 44242</strain>
    </source>
</reference>
<reference evidence="1" key="2">
    <citation type="journal article" date="2022" name="BMC Genomics">
        <title>Comparative genome analysis of mycobacteria focusing on tRNA and non-coding RNA.</title>
        <authorList>
            <person name="Behra P.R.K."/>
            <person name="Pettersson B.M.F."/>
            <person name="Ramesh M."/>
            <person name="Das S."/>
            <person name="Dasgupta S."/>
            <person name="Kirsebom L.A."/>
        </authorList>
    </citation>
    <scope>NUCLEOTIDE SEQUENCE</scope>
    <source>
        <strain evidence="1">DSM 44242</strain>
    </source>
</reference>
<protein>
    <submittedName>
        <fullName evidence="1">Uncharacterized protein</fullName>
    </submittedName>
</protein>
<organism evidence="1 2">
    <name type="scientific">Mycolicibacterium porcinum</name>
    <dbReference type="NCBI Taxonomy" id="39693"/>
    <lineage>
        <taxon>Bacteria</taxon>
        <taxon>Bacillati</taxon>
        <taxon>Actinomycetota</taxon>
        <taxon>Actinomycetes</taxon>
        <taxon>Mycobacteriales</taxon>
        <taxon>Mycobacteriaceae</taxon>
        <taxon>Mycolicibacterium</taxon>
    </lineage>
</organism>
<evidence type="ECO:0000313" key="1">
    <source>
        <dbReference type="EMBL" id="MCV7392415.1"/>
    </source>
</evidence>
<evidence type="ECO:0000313" key="2">
    <source>
        <dbReference type="Proteomes" id="UP001141659"/>
    </source>
</evidence>
<comment type="caution">
    <text evidence="1">The sequence shown here is derived from an EMBL/GenBank/DDBJ whole genome shotgun (WGS) entry which is preliminary data.</text>
</comment>
<name>A0AAW5TFN5_9MYCO</name>
<dbReference type="RefSeq" id="WP_036441629.1">
    <property type="nucleotide sequence ID" value="NZ_JACKVC010000027.1"/>
</dbReference>
<gene>
    <name evidence="1" type="ORF">H5P34_30640</name>
</gene>
<accession>A0AAW5TFN5</accession>
<dbReference type="Proteomes" id="UP001141659">
    <property type="component" value="Unassembled WGS sequence"/>
</dbReference>
<proteinExistence type="predicted"/>
<dbReference type="AlphaFoldDB" id="A0AAW5TFN5"/>